<dbReference type="AlphaFoldDB" id="E9GF49"/>
<reference evidence="1 2" key="1">
    <citation type="journal article" date="2011" name="Science">
        <title>The ecoresponsive genome of Daphnia pulex.</title>
        <authorList>
            <person name="Colbourne J.K."/>
            <person name="Pfrender M.E."/>
            <person name="Gilbert D."/>
            <person name="Thomas W.K."/>
            <person name="Tucker A."/>
            <person name="Oakley T.H."/>
            <person name="Tokishita S."/>
            <person name="Aerts A."/>
            <person name="Arnold G.J."/>
            <person name="Basu M.K."/>
            <person name="Bauer D.J."/>
            <person name="Caceres C.E."/>
            <person name="Carmel L."/>
            <person name="Casola C."/>
            <person name="Choi J.H."/>
            <person name="Detter J.C."/>
            <person name="Dong Q."/>
            <person name="Dusheyko S."/>
            <person name="Eads B.D."/>
            <person name="Frohlich T."/>
            <person name="Geiler-Samerotte K.A."/>
            <person name="Gerlach D."/>
            <person name="Hatcher P."/>
            <person name="Jogdeo S."/>
            <person name="Krijgsveld J."/>
            <person name="Kriventseva E.V."/>
            <person name="Kultz D."/>
            <person name="Laforsch C."/>
            <person name="Lindquist E."/>
            <person name="Lopez J."/>
            <person name="Manak J.R."/>
            <person name="Muller J."/>
            <person name="Pangilinan J."/>
            <person name="Patwardhan R.P."/>
            <person name="Pitluck S."/>
            <person name="Pritham E.J."/>
            <person name="Rechtsteiner A."/>
            <person name="Rho M."/>
            <person name="Rogozin I.B."/>
            <person name="Sakarya O."/>
            <person name="Salamov A."/>
            <person name="Schaack S."/>
            <person name="Shapiro H."/>
            <person name="Shiga Y."/>
            <person name="Skalitzky C."/>
            <person name="Smith Z."/>
            <person name="Souvorov A."/>
            <person name="Sung W."/>
            <person name="Tang Z."/>
            <person name="Tsuchiya D."/>
            <person name="Tu H."/>
            <person name="Vos H."/>
            <person name="Wang M."/>
            <person name="Wolf Y.I."/>
            <person name="Yamagata H."/>
            <person name="Yamada T."/>
            <person name="Ye Y."/>
            <person name="Shaw J.R."/>
            <person name="Andrews J."/>
            <person name="Crease T.J."/>
            <person name="Tang H."/>
            <person name="Lucas S.M."/>
            <person name="Robertson H.M."/>
            <person name="Bork P."/>
            <person name="Koonin E.V."/>
            <person name="Zdobnov E.M."/>
            <person name="Grigoriev I.V."/>
            <person name="Lynch M."/>
            <person name="Boore J.L."/>
        </authorList>
    </citation>
    <scope>NUCLEOTIDE SEQUENCE [LARGE SCALE GENOMIC DNA]</scope>
</reference>
<accession>E9GF49</accession>
<dbReference type="KEGG" id="dpx:DAPPUDRAFT_241808"/>
<dbReference type="EMBL" id="GL732541">
    <property type="protein sequence ID" value="EFX81942.1"/>
    <property type="molecule type" value="Genomic_DNA"/>
</dbReference>
<organism evidence="1 2">
    <name type="scientific">Daphnia pulex</name>
    <name type="common">Water flea</name>
    <dbReference type="NCBI Taxonomy" id="6669"/>
    <lineage>
        <taxon>Eukaryota</taxon>
        <taxon>Metazoa</taxon>
        <taxon>Ecdysozoa</taxon>
        <taxon>Arthropoda</taxon>
        <taxon>Crustacea</taxon>
        <taxon>Branchiopoda</taxon>
        <taxon>Diplostraca</taxon>
        <taxon>Cladocera</taxon>
        <taxon>Anomopoda</taxon>
        <taxon>Daphniidae</taxon>
        <taxon>Daphnia</taxon>
    </lineage>
</organism>
<dbReference type="HOGENOM" id="CLU_3070786_0_0_1"/>
<proteinExistence type="predicted"/>
<sequence length="53" mass="6008">MSHKRIHKQAKVDPSTTNQEILQQEASLQFVDSNMEFVNILVLAENNELPGTI</sequence>
<gene>
    <name evidence="1" type="ORF">DAPPUDRAFT_241808</name>
</gene>
<protein>
    <submittedName>
        <fullName evidence="1">Uncharacterized protein</fullName>
    </submittedName>
</protein>
<evidence type="ECO:0000313" key="2">
    <source>
        <dbReference type="Proteomes" id="UP000000305"/>
    </source>
</evidence>
<keyword evidence="2" id="KW-1185">Reference proteome</keyword>
<name>E9GF49_DAPPU</name>
<evidence type="ECO:0000313" key="1">
    <source>
        <dbReference type="EMBL" id="EFX81942.1"/>
    </source>
</evidence>
<dbReference type="Proteomes" id="UP000000305">
    <property type="component" value="Unassembled WGS sequence"/>
</dbReference>
<dbReference type="InParanoid" id="E9GF49"/>